<gene>
    <name evidence="2" type="ORF">NPX13_g4382</name>
</gene>
<dbReference type="EMBL" id="JANPWZ010000615">
    <property type="protein sequence ID" value="KAJ3574375.1"/>
    <property type="molecule type" value="Genomic_DNA"/>
</dbReference>
<dbReference type="Proteomes" id="UP001148614">
    <property type="component" value="Unassembled WGS sequence"/>
</dbReference>
<comment type="caution">
    <text evidence="2">The sequence shown here is derived from an EMBL/GenBank/DDBJ whole genome shotgun (WGS) entry which is preliminary data.</text>
</comment>
<proteinExistence type="predicted"/>
<dbReference type="AlphaFoldDB" id="A0A9W8TLZ9"/>
<name>A0A9W8TLZ9_9PEZI</name>
<dbReference type="PANTHER" id="PTHR24148">
    <property type="entry name" value="ANKYRIN REPEAT DOMAIN-CONTAINING PROTEIN 39 HOMOLOG-RELATED"/>
    <property type="match status" value="1"/>
</dbReference>
<reference evidence="2" key="1">
    <citation type="submission" date="2022-07" db="EMBL/GenBank/DDBJ databases">
        <title>Genome Sequence of Xylaria arbuscula.</title>
        <authorList>
            <person name="Buettner E."/>
        </authorList>
    </citation>
    <scope>NUCLEOTIDE SEQUENCE</scope>
    <source>
        <strain evidence="2">VT107</strain>
    </source>
</reference>
<evidence type="ECO:0000256" key="1">
    <source>
        <dbReference type="SAM" id="MobiDB-lite"/>
    </source>
</evidence>
<dbReference type="PANTHER" id="PTHR24148:SF64">
    <property type="entry name" value="HETEROKARYON INCOMPATIBILITY DOMAIN-CONTAINING PROTEIN"/>
    <property type="match status" value="1"/>
</dbReference>
<dbReference type="InterPro" id="IPR052895">
    <property type="entry name" value="HetReg/Transcr_Mod"/>
</dbReference>
<sequence length="406" mass="45322">MTNAVAMLMSNRDCSDDRDRVYSVLALTTSPYTMLSDYNNTVAEVYTIFTRKYSPNSQLFGAGLCRRQNQPRPEQETNSAESRQPIDIGDRNYLPSWVPEFRPSLNLAWASPFAGRYSTAKAAPYFFRPHPEILNIMHVTGTIFDVIYKATWEYPDKGNALHLAFEPGFYFSIIDEIQNLQLSLLNTSAELNPVSEPSWLILAKALTAGVSEFEHAEYMLSRYPHFQSLAALGPGSLPWLTAIWNQFEAHCLSPTGEVFQQILLETLGGKPKSLSTDGEIALGFLNYIANILDTNRLFTTRGRYLGLAPKGTRIGDFIIVVNGLDTPYVVRSAGKVKYKDPKGGGQETENDLDKPRPVQVNGPCYLHGIMNGEIFANRDAPQFSHLSWTRYDGDKVDSLEGGLALI</sequence>
<protein>
    <submittedName>
        <fullName evidence="2">Uncharacterized protein</fullName>
    </submittedName>
</protein>
<feature type="region of interest" description="Disordered" evidence="1">
    <location>
        <begin position="68"/>
        <end position="87"/>
    </location>
</feature>
<dbReference type="VEuPathDB" id="FungiDB:F4678DRAFT_484670"/>
<feature type="region of interest" description="Disordered" evidence="1">
    <location>
        <begin position="338"/>
        <end position="357"/>
    </location>
</feature>
<accession>A0A9W8TLZ9</accession>
<evidence type="ECO:0000313" key="3">
    <source>
        <dbReference type="Proteomes" id="UP001148614"/>
    </source>
</evidence>
<evidence type="ECO:0000313" key="2">
    <source>
        <dbReference type="EMBL" id="KAJ3574375.1"/>
    </source>
</evidence>
<feature type="compositionally biased region" description="Polar residues" evidence="1">
    <location>
        <begin position="68"/>
        <end position="82"/>
    </location>
</feature>
<organism evidence="2 3">
    <name type="scientific">Xylaria arbuscula</name>
    <dbReference type="NCBI Taxonomy" id="114810"/>
    <lineage>
        <taxon>Eukaryota</taxon>
        <taxon>Fungi</taxon>
        <taxon>Dikarya</taxon>
        <taxon>Ascomycota</taxon>
        <taxon>Pezizomycotina</taxon>
        <taxon>Sordariomycetes</taxon>
        <taxon>Xylariomycetidae</taxon>
        <taxon>Xylariales</taxon>
        <taxon>Xylariaceae</taxon>
        <taxon>Xylaria</taxon>
    </lineage>
</organism>
<keyword evidence="3" id="KW-1185">Reference proteome</keyword>